<dbReference type="SUPFAM" id="SSF56112">
    <property type="entry name" value="Protein kinase-like (PK-like)"/>
    <property type="match status" value="1"/>
</dbReference>
<evidence type="ECO:0000313" key="1">
    <source>
        <dbReference type="EMBL" id="THY19794.1"/>
    </source>
</evidence>
<evidence type="ECO:0000313" key="2">
    <source>
        <dbReference type="Proteomes" id="UP000306584"/>
    </source>
</evidence>
<evidence type="ECO:0008006" key="3">
    <source>
        <dbReference type="Google" id="ProtNLM"/>
    </source>
</evidence>
<dbReference type="InterPro" id="IPR011009">
    <property type="entry name" value="Kinase-like_dom_sf"/>
</dbReference>
<dbReference type="Proteomes" id="UP000306584">
    <property type="component" value="Unassembled WGS sequence"/>
</dbReference>
<dbReference type="AlphaFoldDB" id="A0A4S9KVH4"/>
<accession>A0A4S9KVH4</accession>
<gene>
    <name evidence="1" type="ORF">D6D01_07002</name>
</gene>
<protein>
    <recommendedName>
        <fullName evidence="3">Aminoglycoside phosphotransferase domain-containing protein</fullName>
    </recommendedName>
</protein>
<proteinExistence type="predicted"/>
<comment type="caution">
    <text evidence="1">The sequence shown here is derived from an EMBL/GenBank/DDBJ whole genome shotgun (WGS) entry which is preliminary data.</text>
</comment>
<sequence>MADTPTNISPSKWSVSLPYFDSKHPLINIPTKATIHASQDIIKENMTSKVVGVGRQFVVKYGRGLDLIEGQNAIWVATHTGIRVPKIHALYKDTEDEIKYIIMERLPGITLEEAWPFMSNA</sequence>
<reference evidence="1 2" key="1">
    <citation type="submission" date="2018-10" db="EMBL/GenBank/DDBJ databases">
        <title>Fifty Aureobasidium pullulans genomes reveal a recombining polyextremotolerant generalist.</title>
        <authorList>
            <person name="Gostincar C."/>
            <person name="Turk M."/>
            <person name="Zajc J."/>
            <person name="Gunde-Cimerman N."/>
        </authorList>
    </citation>
    <scope>NUCLEOTIDE SEQUENCE [LARGE SCALE GENOMIC DNA]</scope>
    <source>
        <strain evidence="1 2">EXF-6604</strain>
    </source>
</reference>
<name>A0A4S9KVH4_AURPU</name>
<organism evidence="1 2">
    <name type="scientific">Aureobasidium pullulans</name>
    <name type="common">Black yeast</name>
    <name type="synonym">Pullularia pullulans</name>
    <dbReference type="NCBI Taxonomy" id="5580"/>
    <lineage>
        <taxon>Eukaryota</taxon>
        <taxon>Fungi</taxon>
        <taxon>Dikarya</taxon>
        <taxon>Ascomycota</taxon>
        <taxon>Pezizomycotina</taxon>
        <taxon>Dothideomycetes</taxon>
        <taxon>Dothideomycetidae</taxon>
        <taxon>Dothideales</taxon>
        <taxon>Saccotheciaceae</taxon>
        <taxon>Aureobasidium</taxon>
    </lineage>
</organism>
<dbReference type="EMBL" id="QZBD01000321">
    <property type="protein sequence ID" value="THY19794.1"/>
    <property type="molecule type" value="Genomic_DNA"/>
</dbReference>